<dbReference type="InterPro" id="IPR036390">
    <property type="entry name" value="WH_DNA-bd_sf"/>
</dbReference>
<dbReference type="NCBIfam" id="TIGR02944">
    <property type="entry name" value="suf_reg_Xantho"/>
    <property type="match status" value="1"/>
</dbReference>
<sequence length="154" mass="16431">MLRLSKLADYAVVVLIKLGQMEGLTTASILSAETGMPEPTVAKLLKGLAGQGIINSSRGARGGYSLASSLTEISIAQVIAAVDGPVMITACCDNNYCSHEVRCGLSAQWDRVNFILRHVLESISLADMCDPNFTMPAAMEPSQVLKETELEISE</sequence>
<dbReference type="AlphaFoldDB" id="A0A6P1NE45"/>
<reference evidence="1 2" key="1">
    <citation type="submission" date="2020-01" db="EMBL/GenBank/DDBJ databases">
        <title>Genome sequencing of strain KACC 21507.</title>
        <authorList>
            <person name="Heo J."/>
            <person name="Kim S.-J."/>
            <person name="Kim J.-S."/>
            <person name="Hong S.-B."/>
            <person name="Kwon S.-W."/>
        </authorList>
    </citation>
    <scope>NUCLEOTIDE SEQUENCE [LARGE SCALE GENOMIC DNA]</scope>
    <source>
        <strain evidence="1 2">KACC 21507</strain>
    </source>
</reference>
<dbReference type="GO" id="GO:0005829">
    <property type="term" value="C:cytosol"/>
    <property type="evidence" value="ECO:0007669"/>
    <property type="project" value="TreeGrafter"/>
</dbReference>
<name>A0A6P1NE45_9PROT</name>
<dbReference type="RefSeq" id="WP_160618779.1">
    <property type="nucleotide sequence ID" value="NZ_CP047652.1"/>
</dbReference>
<dbReference type="InterPro" id="IPR030489">
    <property type="entry name" value="TR_Rrf2-type_CS"/>
</dbReference>
<protein>
    <submittedName>
        <fullName evidence="1">SUF system Fe-S cluster assembly regulator</fullName>
    </submittedName>
</protein>
<dbReference type="Gene3D" id="1.10.10.10">
    <property type="entry name" value="Winged helix-like DNA-binding domain superfamily/Winged helix DNA-binding domain"/>
    <property type="match status" value="1"/>
</dbReference>
<dbReference type="PROSITE" id="PS01332">
    <property type="entry name" value="HTH_RRF2_1"/>
    <property type="match status" value="1"/>
</dbReference>
<dbReference type="PROSITE" id="PS51197">
    <property type="entry name" value="HTH_RRF2_2"/>
    <property type="match status" value="1"/>
</dbReference>
<dbReference type="EMBL" id="CP047652">
    <property type="protein sequence ID" value="QHI95703.1"/>
    <property type="molecule type" value="Genomic_DNA"/>
</dbReference>
<dbReference type="SUPFAM" id="SSF46785">
    <property type="entry name" value="Winged helix' DNA-binding domain"/>
    <property type="match status" value="1"/>
</dbReference>
<dbReference type="InterPro" id="IPR036388">
    <property type="entry name" value="WH-like_DNA-bd_sf"/>
</dbReference>
<organism evidence="1 2">
    <name type="scientific">Aristophania vespae</name>
    <dbReference type="NCBI Taxonomy" id="2697033"/>
    <lineage>
        <taxon>Bacteria</taxon>
        <taxon>Pseudomonadati</taxon>
        <taxon>Pseudomonadota</taxon>
        <taxon>Alphaproteobacteria</taxon>
        <taxon>Acetobacterales</taxon>
        <taxon>Acetobacteraceae</taxon>
        <taxon>Aristophania</taxon>
    </lineage>
</organism>
<proteinExistence type="predicted"/>
<dbReference type="Proteomes" id="UP000463975">
    <property type="component" value="Chromosome"/>
</dbReference>
<dbReference type="PANTHER" id="PTHR33221:SF2">
    <property type="entry name" value="TRANSCRIPTIONAL REGULATOR"/>
    <property type="match status" value="1"/>
</dbReference>
<evidence type="ECO:0000313" key="2">
    <source>
        <dbReference type="Proteomes" id="UP000463975"/>
    </source>
</evidence>
<dbReference type="InterPro" id="IPR000944">
    <property type="entry name" value="Tscrpt_reg_Rrf2"/>
</dbReference>
<dbReference type="KEGG" id="bomb:GT348_05025"/>
<dbReference type="InterPro" id="IPR014290">
    <property type="entry name" value="SUF_FeS_clus_asmbl_reg"/>
</dbReference>
<dbReference type="Pfam" id="PF02082">
    <property type="entry name" value="Rrf2"/>
    <property type="match status" value="1"/>
</dbReference>
<gene>
    <name evidence="1" type="ORF">GT348_05025</name>
</gene>
<dbReference type="NCBIfam" id="TIGR00738">
    <property type="entry name" value="rrf2_super"/>
    <property type="match status" value="1"/>
</dbReference>
<evidence type="ECO:0000313" key="1">
    <source>
        <dbReference type="EMBL" id="QHI95703.1"/>
    </source>
</evidence>
<dbReference type="GO" id="GO:0003700">
    <property type="term" value="F:DNA-binding transcription factor activity"/>
    <property type="evidence" value="ECO:0007669"/>
    <property type="project" value="TreeGrafter"/>
</dbReference>
<accession>A0A6P1NE45</accession>
<keyword evidence="2" id="KW-1185">Reference proteome</keyword>
<dbReference type="PANTHER" id="PTHR33221">
    <property type="entry name" value="WINGED HELIX-TURN-HELIX TRANSCRIPTIONAL REGULATOR, RRF2 FAMILY"/>
    <property type="match status" value="1"/>
</dbReference>